<sequence length="181" mass="21472">MATINIETYKIVYTDQFFFDTNVWLLLFGNLANYKPKDQKEYSKLFKESLQREIPIYISSMILSEFANVLLRLDFKQWKTKNNFAENKDFKKDFGITQEYKNSIQNTKSLLKSILELPNIHLISDFFNGINIENILKDFDTVDFNDSYITELVRNNYKVVTNDKDFQKLDSKIDIITTQIQ</sequence>
<dbReference type="RefSeq" id="WP_072974841.1">
    <property type="nucleotide sequence ID" value="NZ_FRBY01000005.1"/>
</dbReference>
<proteinExistence type="predicted"/>
<dbReference type="STRING" id="29534.SAMN05444366_3780"/>
<protein>
    <submittedName>
        <fullName evidence="2">PIN domain-containing protein</fullName>
    </submittedName>
</protein>
<reference evidence="3" key="1">
    <citation type="submission" date="2016-11" db="EMBL/GenBank/DDBJ databases">
        <authorList>
            <person name="Varghese N."/>
            <person name="Submissions S."/>
        </authorList>
    </citation>
    <scope>NUCLEOTIDE SEQUENCE [LARGE SCALE GENOMIC DNA]</scope>
    <source>
        <strain evidence="3">DSM 1811</strain>
    </source>
</reference>
<dbReference type="InterPro" id="IPR029060">
    <property type="entry name" value="PIN-like_dom_sf"/>
</dbReference>
<dbReference type="Proteomes" id="UP000184121">
    <property type="component" value="Unassembled WGS sequence"/>
</dbReference>
<name>A0A1M7KFC6_9FLAO</name>
<evidence type="ECO:0000259" key="1">
    <source>
        <dbReference type="Pfam" id="PF01850"/>
    </source>
</evidence>
<evidence type="ECO:0000313" key="2">
    <source>
        <dbReference type="EMBL" id="SHM63978.1"/>
    </source>
</evidence>
<dbReference type="SUPFAM" id="SSF88723">
    <property type="entry name" value="PIN domain-like"/>
    <property type="match status" value="1"/>
</dbReference>
<evidence type="ECO:0000313" key="3">
    <source>
        <dbReference type="Proteomes" id="UP000184121"/>
    </source>
</evidence>
<keyword evidence="3" id="KW-1185">Reference proteome</keyword>
<dbReference type="OrthoDB" id="839053at2"/>
<dbReference type="Pfam" id="PF01850">
    <property type="entry name" value="PIN"/>
    <property type="match status" value="1"/>
</dbReference>
<accession>A0A1M7KFC6</accession>
<organism evidence="2 3">
    <name type="scientific">Flavobacterium saccharophilum</name>
    <dbReference type="NCBI Taxonomy" id="29534"/>
    <lineage>
        <taxon>Bacteria</taxon>
        <taxon>Pseudomonadati</taxon>
        <taxon>Bacteroidota</taxon>
        <taxon>Flavobacteriia</taxon>
        <taxon>Flavobacteriales</taxon>
        <taxon>Flavobacteriaceae</taxon>
        <taxon>Flavobacterium</taxon>
    </lineage>
</organism>
<dbReference type="InterPro" id="IPR002716">
    <property type="entry name" value="PIN_dom"/>
</dbReference>
<gene>
    <name evidence="2" type="ORF">SAMN05444366_3780</name>
</gene>
<dbReference type="AlphaFoldDB" id="A0A1M7KFC6"/>
<dbReference type="Gene3D" id="3.40.50.1010">
    <property type="entry name" value="5'-nuclease"/>
    <property type="match status" value="1"/>
</dbReference>
<feature type="domain" description="PIN" evidence="1">
    <location>
        <begin position="18"/>
        <end position="170"/>
    </location>
</feature>
<dbReference type="EMBL" id="FRBY01000005">
    <property type="protein sequence ID" value="SHM63978.1"/>
    <property type="molecule type" value="Genomic_DNA"/>
</dbReference>